<evidence type="ECO:0000256" key="1">
    <source>
        <dbReference type="ARBA" id="ARBA00023125"/>
    </source>
</evidence>
<reference evidence="2" key="1">
    <citation type="submission" date="2021-03" db="EMBL/GenBank/DDBJ databases">
        <authorList>
            <person name="Li Z."/>
            <person name="Yang C."/>
        </authorList>
    </citation>
    <scope>NUCLEOTIDE SEQUENCE</scope>
    <source>
        <strain evidence="2">Dzin_1.0</strain>
        <tissue evidence="2">Leaf</tissue>
    </source>
</reference>
<protein>
    <submittedName>
        <fullName evidence="2">Uncharacterized protein</fullName>
    </submittedName>
</protein>
<sequence length="129" mass="13969">MPGWSLFLLQRVSRSRWIVLGDPCKVIAQGINARDIKKLQDAGIYTVNGLMMHTKKNLTGIKGLSEAKVDKICIQGSPSLFIFAEPADRNSISLDIASTCEEEDIDSIALDLAATLLSVLDLEAGKPSP</sequence>
<keyword evidence="3" id="KW-1185">Reference proteome</keyword>
<dbReference type="GO" id="GO:0008094">
    <property type="term" value="F:ATP-dependent activity, acting on DNA"/>
    <property type="evidence" value="ECO:0007669"/>
    <property type="project" value="TreeGrafter"/>
</dbReference>
<dbReference type="GO" id="GO:0006312">
    <property type="term" value="P:mitotic recombination"/>
    <property type="evidence" value="ECO:0007669"/>
    <property type="project" value="TreeGrafter"/>
</dbReference>
<dbReference type="PANTHER" id="PTHR22942">
    <property type="entry name" value="RECA/RAD51/RADA DNA STRAND-PAIRING FAMILY MEMBER"/>
    <property type="match status" value="1"/>
</dbReference>
<evidence type="ECO:0000313" key="2">
    <source>
        <dbReference type="EMBL" id="KAJ0963337.1"/>
    </source>
</evidence>
<dbReference type="EMBL" id="JAGGNH010000009">
    <property type="protein sequence ID" value="KAJ0963337.1"/>
    <property type="molecule type" value="Genomic_DNA"/>
</dbReference>
<dbReference type="SUPFAM" id="SSF47794">
    <property type="entry name" value="Rad51 N-terminal domain-like"/>
    <property type="match status" value="1"/>
</dbReference>
<dbReference type="GO" id="GO:0000794">
    <property type="term" value="C:condensed nuclear chromosome"/>
    <property type="evidence" value="ECO:0007669"/>
    <property type="project" value="TreeGrafter"/>
</dbReference>
<dbReference type="GO" id="GO:0003697">
    <property type="term" value="F:single-stranded DNA binding"/>
    <property type="evidence" value="ECO:0007669"/>
    <property type="project" value="TreeGrafter"/>
</dbReference>
<keyword evidence="1" id="KW-0238">DNA-binding</keyword>
<comment type="caution">
    <text evidence="2">The sequence shown here is derived from an EMBL/GenBank/DDBJ whole genome shotgun (WGS) entry which is preliminary data.</text>
</comment>
<dbReference type="AlphaFoldDB" id="A0A9D5BYH9"/>
<dbReference type="GO" id="GO:0007131">
    <property type="term" value="P:reciprocal meiotic recombination"/>
    <property type="evidence" value="ECO:0007669"/>
    <property type="project" value="TreeGrafter"/>
</dbReference>
<dbReference type="InterPro" id="IPR010995">
    <property type="entry name" value="DNA_repair_Rad51/TF_NusA_a-hlx"/>
</dbReference>
<dbReference type="GO" id="GO:0000150">
    <property type="term" value="F:DNA strand exchange activity"/>
    <property type="evidence" value="ECO:0007669"/>
    <property type="project" value="TreeGrafter"/>
</dbReference>
<organism evidence="2 3">
    <name type="scientific">Dioscorea zingiberensis</name>
    <dbReference type="NCBI Taxonomy" id="325984"/>
    <lineage>
        <taxon>Eukaryota</taxon>
        <taxon>Viridiplantae</taxon>
        <taxon>Streptophyta</taxon>
        <taxon>Embryophyta</taxon>
        <taxon>Tracheophyta</taxon>
        <taxon>Spermatophyta</taxon>
        <taxon>Magnoliopsida</taxon>
        <taxon>Liliopsida</taxon>
        <taxon>Dioscoreales</taxon>
        <taxon>Dioscoreaceae</taxon>
        <taxon>Dioscorea</taxon>
    </lineage>
</organism>
<proteinExistence type="predicted"/>
<dbReference type="GO" id="GO:0000730">
    <property type="term" value="P:DNA recombinase assembly"/>
    <property type="evidence" value="ECO:0007669"/>
    <property type="project" value="TreeGrafter"/>
</dbReference>
<dbReference type="OrthoDB" id="2019646at2759"/>
<dbReference type="Proteomes" id="UP001085076">
    <property type="component" value="Miscellaneous, Linkage group lg09"/>
</dbReference>
<name>A0A9D5BYH9_9LILI</name>
<dbReference type="Gene3D" id="1.10.150.20">
    <property type="entry name" value="5' to 3' exonuclease, C-terminal subdomain"/>
    <property type="match status" value="1"/>
</dbReference>
<dbReference type="GO" id="GO:0070192">
    <property type="term" value="P:chromosome organization involved in meiotic cell cycle"/>
    <property type="evidence" value="ECO:0007669"/>
    <property type="project" value="TreeGrafter"/>
</dbReference>
<dbReference type="GO" id="GO:0003690">
    <property type="term" value="F:double-stranded DNA binding"/>
    <property type="evidence" value="ECO:0007669"/>
    <property type="project" value="TreeGrafter"/>
</dbReference>
<dbReference type="GO" id="GO:0042148">
    <property type="term" value="P:DNA strand invasion"/>
    <property type="evidence" value="ECO:0007669"/>
    <property type="project" value="TreeGrafter"/>
</dbReference>
<reference evidence="2" key="2">
    <citation type="journal article" date="2022" name="Hortic Res">
        <title>The genome of Dioscorea zingiberensis sheds light on the biosynthesis, origin and evolution of the medicinally important diosgenin saponins.</title>
        <authorList>
            <person name="Li Y."/>
            <person name="Tan C."/>
            <person name="Li Z."/>
            <person name="Guo J."/>
            <person name="Li S."/>
            <person name="Chen X."/>
            <person name="Wang C."/>
            <person name="Dai X."/>
            <person name="Yang H."/>
            <person name="Song W."/>
            <person name="Hou L."/>
            <person name="Xu J."/>
            <person name="Tong Z."/>
            <person name="Xu A."/>
            <person name="Yuan X."/>
            <person name="Wang W."/>
            <person name="Yang Q."/>
            <person name="Chen L."/>
            <person name="Sun Z."/>
            <person name="Wang K."/>
            <person name="Pan B."/>
            <person name="Chen J."/>
            <person name="Bao Y."/>
            <person name="Liu F."/>
            <person name="Qi X."/>
            <person name="Gang D.R."/>
            <person name="Wen J."/>
            <person name="Li J."/>
        </authorList>
    </citation>
    <scope>NUCLEOTIDE SEQUENCE</scope>
    <source>
        <strain evidence="2">Dzin_1.0</strain>
    </source>
</reference>
<gene>
    <name evidence="2" type="ORF">J5N97_028459</name>
</gene>
<evidence type="ECO:0000313" key="3">
    <source>
        <dbReference type="Proteomes" id="UP001085076"/>
    </source>
</evidence>
<dbReference type="PANTHER" id="PTHR22942:SF30">
    <property type="entry name" value="MEIOTIC RECOMBINATION PROTEIN DMC1_LIM15 HOMOLOG"/>
    <property type="match status" value="1"/>
</dbReference>
<accession>A0A9D5BYH9</accession>
<dbReference type="GO" id="GO:0000166">
    <property type="term" value="F:nucleotide binding"/>
    <property type="evidence" value="ECO:0007669"/>
    <property type="project" value="InterPro"/>
</dbReference>